<gene>
    <name evidence="2" type="ORF">OVA965_LOCUS33231</name>
    <name evidence="3" type="ORF">TMI583_LOCUS34112</name>
</gene>
<proteinExistence type="predicted"/>
<evidence type="ECO:0000313" key="3">
    <source>
        <dbReference type="EMBL" id="CAF4212199.1"/>
    </source>
</evidence>
<dbReference type="AlphaFoldDB" id="A0A8S2FAZ4"/>
<feature type="compositionally biased region" description="Polar residues" evidence="1">
    <location>
        <begin position="46"/>
        <end position="71"/>
    </location>
</feature>
<protein>
    <submittedName>
        <fullName evidence="2">Uncharacterized protein</fullName>
    </submittedName>
</protein>
<dbReference type="EMBL" id="CAJNOK010026678">
    <property type="protein sequence ID" value="CAF1406948.1"/>
    <property type="molecule type" value="Genomic_DNA"/>
</dbReference>
<evidence type="ECO:0000256" key="1">
    <source>
        <dbReference type="SAM" id="MobiDB-lite"/>
    </source>
</evidence>
<comment type="caution">
    <text evidence="2">The sequence shown here is derived from an EMBL/GenBank/DDBJ whole genome shotgun (WGS) entry which is preliminary data.</text>
</comment>
<feature type="compositionally biased region" description="Basic residues" evidence="1">
    <location>
        <begin position="72"/>
        <end position="86"/>
    </location>
</feature>
<reference evidence="2" key="1">
    <citation type="submission" date="2021-02" db="EMBL/GenBank/DDBJ databases">
        <authorList>
            <person name="Nowell W R."/>
        </authorList>
    </citation>
    <scope>NUCLEOTIDE SEQUENCE</scope>
</reference>
<dbReference type="EMBL" id="CAJOBA010048416">
    <property type="protein sequence ID" value="CAF4212199.1"/>
    <property type="molecule type" value="Genomic_DNA"/>
</dbReference>
<accession>A0A8S2FAZ4</accession>
<evidence type="ECO:0000313" key="2">
    <source>
        <dbReference type="EMBL" id="CAF1406948.1"/>
    </source>
</evidence>
<name>A0A8S2FAZ4_9BILA</name>
<dbReference type="Proteomes" id="UP000677228">
    <property type="component" value="Unassembled WGS sequence"/>
</dbReference>
<evidence type="ECO:0000313" key="4">
    <source>
        <dbReference type="Proteomes" id="UP000677228"/>
    </source>
</evidence>
<organism evidence="2 4">
    <name type="scientific">Didymodactylos carnosus</name>
    <dbReference type="NCBI Taxonomy" id="1234261"/>
    <lineage>
        <taxon>Eukaryota</taxon>
        <taxon>Metazoa</taxon>
        <taxon>Spiralia</taxon>
        <taxon>Gnathifera</taxon>
        <taxon>Rotifera</taxon>
        <taxon>Eurotatoria</taxon>
        <taxon>Bdelloidea</taxon>
        <taxon>Philodinida</taxon>
        <taxon>Philodinidae</taxon>
        <taxon>Didymodactylos</taxon>
    </lineage>
</organism>
<dbReference type="Proteomes" id="UP000682733">
    <property type="component" value="Unassembled WGS sequence"/>
</dbReference>
<feature type="region of interest" description="Disordered" evidence="1">
    <location>
        <begin position="1"/>
        <end position="102"/>
    </location>
</feature>
<feature type="compositionally biased region" description="Basic and acidic residues" evidence="1">
    <location>
        <begin position="8"/>
        <end position="29"/>
    </location>
</feature>
<sequence>MTTTTELSHMDSNHTTTEKTENNAKEQTSRRQNIPSPKLRLKRNRVGTSLSTDNSTPNASVSNQNRNQTLAKRNKNSIKKQQRKKSSIITGTKKLKSVNKSRQSASLVPISYNDNQHRSKCLESSINLSTNRVSHAVNNDDDQRWFAEFGIKPCQVTISRIK</sequence>